<dbReference type="InterPro" id="IPR016181">
    <property type="entry name" value="Acyl_CoA_acyltransferase"/>
</dbReference>
<proteinExistence type="predicted"/>
<evidence type="ECO:0000259" key="3">
    <source>
        <dbReference type="PROSITE" id="PS51186"/>
    </source>
</evidence>
<dbReference type="PANTHER" id="PTHR43877">
    <property type="entry name" value="AMINOALKYLPHOSPHONATE N-ACETYLTRANSFERASE-RELATED-RELATED"/>
    <property type="match status" value="1"/>
</dbReference>
<keyword evidence="5" id="KW-1185">Reference proteome</keyword>
<dbReference type="Gene3D" id="3.40.630.30">
    <property type="match status" value="1"/>
</dbReference>
<dbReference type="Pfam" id="PF00583">
    <property type="entry name" value="Acetyltransf_1"/>
    <property type="match status" value="1"/>
</dbReference>
<dbReference type="EMBL" id="CP058579">
    <property type="protein sequence ID" value="QLG61667.1"/>
    <property type="molecule type" value="Genomic_DNA"/>
</dbReference>
<dbReference type="GO" id="GO:0016747">
    <property type="term" value="F:acyltransferase activity, transferring groups other than amino-acyl groups"/>
    <property type="evidence" value="ECO:0007669"/>
    <property type="project" value="InterPro"/>
</dbReference>
<evidence type="ECO:0000313" key="4">
    <source>
        <dbReference type="EMBL" id="QLG61667.1"/>
    </source>
</evidence>
<name>A0A7D5LA90_9EURY</name>
<keyword evidence="1 4" id="KW-0808">Transferase</keyword>
<dbReference type="InterPro" id="IPR050832">
    <property type="entry name" value="Bact_Acetyltransf"/>
</dbReference>
<dbReference type="SUPFAM" id="SSF55729">
    <property type="entry name" value="Acyl-CoA N-acyltransferases (Nat)"/>
    <property type="match status" value="1"/>
</dbReference>
<dbReference type="OrthoDB" id="204402at2157"/>
<reference evidence="4 5" key="1">
    <citation type="submission" date="2020-06" db="EMBL/GenBank/DDBJ databases">
        <title>NJ-3-1, isolated from saline soil.</title>
        <authorList>
            <person name="Cui H.L."/>
            <person name="Shi X."/>
        </authorList>
    </citation>
    <scope>NUCLEOTIDE SEQUENCE [LARGE SCALE GENOMIC DNA]</scope>
    <source>
        <strain evidence="4 5">NJ-3-1</strain>
    </source>
</reference>
<dbReference type="PANTHER" id="PTHR43877:SF2">
    <property type="entry name" value="AMINOALKYLPHOSPHONATE N-ACETYLTRANSFERASE-RELATED"/>
    <property type="match status" value="1"/>
</dbReference>
<gene>
    <name evidence="4" type="ORF">HUG12_07975</name>
</gene>
<dbReference type="PROSITE" id="PS51186">
    <property type="entry name" value="GNAT"/>
    <property type="match status" value="1"/>
</dbReference>
<evidence type="ECO:0000256" key="1">
    <source>
        <dbReference type="ARBA" id="ARBA00022679"/>
    </source>
</evidence>
<dbReference type="Proteomes" id="UP000509626">
    <property type="component" value="Chromosome"/>
</dbReference>
<accession>A0A7D5LA90</accession>
<dbReference type="CDD" id="cd04301">
    <property type="entry name" value="NAT_SF"/>
    <property type="match status" value="1"/>
</dbReference>
<protein>
    <submittedName>
        <fullName evidence="4">GNAT family N-acetyltransferase</fullName>
    </submittedName>
</protein>
<dbReference type="RefSeq" id="WP_179268252.1">
    <property type="nucleotide sequence ID" value="NZ_CP058579.1"/>
</dbReference>
<keyword evidence="2" id="KW-0012">Acyltransferase</keyword>
<dbReference type="KEGG" id="halu:HUG12_07975"/>
<dbReference type="AlphaFoldDB" id="A0A7D5LA90"/>
<feature type="domain" description="N-acetyltransferase" evidence="3">
    <location>
        <begin position="6"/>
        <end position="148"/>
    </location>
</feature>
<evidence type="ECO:0000256" key="2">
    <source>
        <dbReference type="ARBA" id="ARBA00023315"/>
    </source>
</evidence>
<dbReference type="InterPro" id="IPR000182">
    <property type="entry name" value="GNAT_dom"/>
</dbReference>
<dbReference type="GeneID" id="56037388"/>
<sequence>MTDPSIVLREADADDLDRVEATLEANDLPHRDVRTSPGRFFLARSDGERVGVGGVEIRGSNGLLRSVVVEESSRGRGYGAALCEALEDYARGNGAETLYLLTTTAPGFFRGRGYVEVDREDVPSSVRATTEFADLCPASATCMGKRLDG</sequence>
<dbReference type="NCBIfam" id="NF040501">
    <property type="entry name" value="resist_ArsN2"/>
    <property type="match status" value="1"/>
</dbReference>
<organism evidence="4 5">
    <name type="scientific">Halorarum salinum</name>
    <dbReference type="NCBI Taxonomy" id="2743089"/>
    <lineage>
        <taxon>Archaea</taxon>
        <taxon>Methanobacteriati</taxon>
        <taxon>Methanobacteriota</taxon>
        <taxon>Stenosarchaea group</taxon>
        <taxon>Halobacteria</taxon>
        <taxon>Halobacteriales</taxon>
        <taxon>Haloferacaceae</taxon>
        <taxon>Halorarum</taxon>
    </lineage>
</organism>
<evidence type="ECO:0000313" key="5">
    <source>
        <dbReference type="Proteomes" id="UP000509626"/>
    </source>
</evidence>